<proteinExistence type="predicted"/>
<dbReference type="EMBL" id="CP015496">
    <property type="protein sequence ID" value="AUI74638.1"/>
    <property type="molecule type" value="Genomic_DNA"/>
</dbReference>
<name>A0AAU8XV07_LACHE</name>
<protein>
    <submittedName>
        <fullName evidence="1">Uncharacterized protein</fullName>
    </submittedName>
</protein>
<dbReference type="Proteomes" id="UP000234562">
    <property type="component" value="Chromosome"/>
</dbReference>
<reference evidence="2" key="1">
    <citation type="submission" date="2016-05" db="EMBL/GenBank/DDBJ databases">
        <title>Genome sequence of Lactobacillus helveticus FAM8105.</title>
        <authorList>
            <person name="Ahrens C."/>
            <person name="Schmid M."/>
        </authorList>
    </citation>
    <scope>NUCLEOTIDE SEQUENCE [LARGE SCALE GENOMIC DNA]</scope>
    <source>
        <strain evidence="2">FAM8105</strain>
    </source>
</reference>
<evidence type="ECO:0000313" key="2">
    <source>
        <dbReference type="Proteomes" id="UP000234562"/>
    </source>
</evidence>
<dbReference type="RefSeq" id="WP_101853935.1">
    <property type="nucleotide sequence ID" value="NZ_CP015496.1"/>
</dbReference>
<organism evidence="1 2">
    <name type="scientific">Lactobacillus helveticus</name>
    <name type="common">Lactobacillus suntoryeus</name>
    <dbReference type="NCBI Taxonomy" id="1587"/>
    <lineage>
        <taxon>Bacteria</taxon>
        <taxon>Bacillati</taxon>
        <taxon>Bacillota</taxon>
        <taxon>Bacilli</taxon>
        <taxon>Lactobacillales</taxon>
        <taxon>Lactobacillaceae</taxon>
        <taxon>Lactobacillus</taxon>
    </lineage>
</organism>
<sequence length="88" mass="10151">MKIKIDIGTRGTLKEFKKSYQRKFLEKYGYKAYGHVATFNRPVILAETVETKYGELVVHDNDVVTYVGNKHWSVSHETMVGKSPDNQE</sequence>
<dbReference type="AlphaFoldDB" id="A0AAU8XV07"/>
<accession>A0AAU8XV07</accession>
<gene>
    <name evidence="1" type="ORF">Lh8105_07585</name>
</gene>
<evidence type="ECO:0000313" key="1">
    <source>
        <dbReference type="EMBL" id="AUI74638.1"/>
    </source>
</evidence>